<feature type="transmembrane region" description="Helical" evidence="6">
    <location>
        <begin position="58"/>
        <end position="79"/>
    </location>
</feature>
<dbReference type="InterPro" id="IPR038330">
    <property type="entry name" value="TspO/MBR-related_sf"/>
</dbReference>
<sequence length="187" mass="20335">MNALASKAQLRRGFWRRALVTVPLVVLLGFGSAMIAPAGDQNPWFIALAKPAIQPPNIAFPVVWTILYVLMGLAFALVLSARGARGRSAALLLFVVQLAVNLAWSPIFFRFHMLDLALIVIVALAVLVAVTMIAFWRVRALAGLLLLPYLAWVCFASVLFSQVRDLNPDAEKIASATMNAHIGLDTL</sequence>
<accession>A0A2U0SIM5</accession>
<feature type="transmembrane region" description="Helical" evidence="6">
    <location>
        <begin position="143"/>
        <end position="163"/>
    </location>
</feature>
<dbReference type="OrthoDB" id="9795496at2"/>
<evidence type="ECO:0000256" key="3">
    <source>
        <dbReference type="ARBA" id="ARBA00022692"/>
    </source>
</evidence>
<organism evidence="7 8">
    <name type="scientific">Sphingomonas pokkalii</name>
    <dbReference type="NCBI Taxonomy" id="2175090"/>
    <lineage>
        <taxon>Bacteria</taxon>
        <taxon>Pseudomonadati</taxon>
        <taxon>Pseudomonadota</taxon>
        <taxon>Alphaproteobacteria</taxon>
        <taxon>Sphingomonadales</taxon>
        <taxon>Sphingomonadaceae</taxon>
        <taxon>Sphingomonas</taxon>
    </lineage>
</organism>
<comment type="similarity">
    <text evidence="2">Belongs to the TspO/BZRP family.</text>
</comment>
<name>A0A2U0SIM5_9SPHN</name>
<evidence type="ECO:0000256" key="2">
    <source>
        <dbReference type="ARBA" id="ARBA00007524"/>
    </source>
</evidence>
<evidence type="ECO:0000256" key="1">
    <source>
        <dbReference type="ARBA" id="ARBA00004141"/>
    </source>
</evidence>
<dbReference type="Pfam" id="PF03073">
    <property type="entry name" value="TspO_MBR"/>
    <property type="match status" value="1"/>
</dbReference>
<dbReference type="EMBL" id="QENQ01000001">
    <property type="protein sequence ID" value="PVX31196.1"/>
    <property type="molecule type" value="Genomic_DNA"/>
</dbReference>
<keyword evidence="4 6" id="KW-1133">Transmembrane helix</keyword>
<dbReference type="InterPro" id="IPR004307">
    <property type="entry name" value="TspO_MBR"/>
</dbReference>
<feature type="transmembrane region" description="Helical" evidence="6">
    <location>
        <begin position="117"/>
        <end position="136"/>
    </location>
</feature>
<dbReference type="PANTHER" id="PTHR10057:SF0">
    <property type="entry name" value="TRANSLOCATOR PROTEIN"/>
    <property type="match status" value="1"/>
</dbReference>
<dbReference type="CDD" id="cd15904">
    <property type="entry name" value="TSPO_MBR"/>
    <property type="match status" value="1"/>
</dbReference>
<dbReference type="Gene3D" id="1.20.1260.100">
    <property type="entry name" value="TspO/MBR protein"/>
    <property type="match status" value="1"/>
</dbReference>
<comment type="caution">
    <text evidence="7">The sequence shown here is derived from an EMBL/GenBank/DDBJ whole genome shotgun (WGS) entry which is preliminary data.</text>
</comment>
<feature type="transmembrane region" description="Helical" evidence="6">
    <location>
        <begin position="18"/>
        <end position="38"/>
    </location>
</feature>
<feature type="transmembrane region" description="Helical" evidence="6">
    <location>
        <begin position="91"/>
        <end position="111"/>
    </location>
</feature>
<evidence type="ECO:0000256" key="5">
    <source>
        <dbReference type="ARBA" id="ARBA00023136"/>
    </source>
</evidence>
<proteinExistence type="inferred from homology"/>
<evidence type="ECO:0000313" key="7">
    <source>
        <dbReference type="EMBL" id="PVX31196.1"/>
    </source>
</evidence>
<keyword evidence="8" id="KW-1185">Reference proteome</keyword>
<protein>
    <submittedName>
        <fullName evidence="7">Tryptophan-rich sensory protein</fullName>
    </submittedName>
</protein>
<dbReference type="FunFam" id="1.20.1260.100:FF:000001">
    <property type="entry name" value="translocator protein 2"/>
    <property type="match status" value="1"/>
</dbReference>
<dbReference type="PANTHER" id="PTHR10057">
    <property type="entry name" value="PERIPHERAL-TYPE BENZODIAZEPINE RECEPTOR"/>
    <property type="match status" value="1"/>
</dbReference>
<evidence type="ECO:0000256" key="6">
    <source>
        <dbReference type="SAM" id="Phobius"/>
    </source>
</evidence>
<dbReference type="GO" id="GO:0033013">
    <property type="term" value="P:tetrapyrrole metabolic process"/>
    <property type="evidence" value="ECO:0007669"/>
    <property type="project" value="UniProtKB-ARBA"/>
</dbReference>
<dbReference type="PIRSF" id="PIRSF005859">
    <property type="entry name" value="PBR"/>
    <property type="match status" value="1"/>
</dbReference>
<evidence type="ECO:0000313" key="8">
    <source>
        <dbReference type="Proteomes" id="UP000245890"/>
    </source>
</evidence>
<dbReference type="Proteomes" id="UP000245890">
    <property type="component" value="Unassembled WGS sequence"/>
</dbReference>
<dbReference type="GO" id="GO:0016020">
    <property type="term" value="C:membrane"/>
    <property type="evidence" value="ECO:0007669"/>
    <property type="project" value="UniProtKB-SubCell"/>
</dbReference>
<comment type="subcellular location">
    <subcellularLocation>
        <location evidence="1">Membrane</location>
        <topology evidence="1">Multi-pass membrane protein</topology>
    </subcellularLocation>
</comment>
<evidence type="ECO:0000256" key="4">
    <source>
        <dbReference type="ARBA" id="ARBA00022989"/>
    </source>
</evidence>
<keyword evidence="3 6" id="KW-0812">Transmembrane</keyword>
<reference evidence="7 8" key="1">
    <citation type="submission" date="2018-05" db="EMBL/GenBank/DDBJ databases">
        <title>Description of Sphingomonas pokkalii sp nov, isolated from the rhizosphere of saline tolerant pokkali rice and its draft genome analysis.</title>
        <authorList>
            <person name="Menon R."/>
            <person name="Kumari S."/>
            <person name="Rameshkumar N."/>
        </authorList>
    </citation>
    <scope>NUCLEOTIDE SEQUENCE [LARGE SCALE GENOMIC DNA]</scope>
    <source>
        <strain evidence="7 8">L3B27</strain>
    </source>
</reference>
<gene>
    <name evidence="7" type="ORF">DD559_19145</name>
</gene>
<dbReference type="AlphaFoldDB" id="A0A2U0SIM5"/>
<dbReference type="RefSeq" id="WP_116470582.1">
    <property type="nucleotide sequence ID" value="NZ_QENQ01000001.1"/>
</dbReference>
<keyword evidence="5 6" id="KW-0472">Membrane</keyword>